<dbReference type="SUPFAM" id="SSF68906">
    <property type="entry name" value="SAP domain"/>
    <property type="match status" value="1"/>
</dbReference>
<dbReference type="SMART" id="SM00513">
    <property type="entry name" value="SAP"/>
    <property type="match status" value="1"/>
</dbReference>
<dbReference type="STRING" id="105785.A0A2J7PRE6"/>
<dbReference type="InParanoid" id="A0A2J7PRE6"/>
<protein>
    <submittedName>
        <fullName evidence="4">Vacuole membrane protein 1</fullName>
    </submittedName>
</protein>
<dbReference type="EMBL" id="NEVH01022362">
    <property type="protein sequence ID" value="PNF18902.1"/>
    <property type="molecule type" value="Genomic_DNA"/>
</dbReference>
<dbReference type="FunCoup" id="A0A2J7PRE6">
    <property type="interactions" value="1005"/>
</dbReference>
<proteinExistence type="predicted"/>
<name>A0A2J7PRE6_9NEOP</name>
<feature type="transmembrane region" description="Helical" evidence="2">
    <location>
        <begin position="340"/>
        <end position="356"/>
    </location>
</feature>
<organism evidence="4 5">
    <name type="scientific">Cryptotermes secundus</name>
    <dbReference type="NCBI Taxonomy" id="105785"/>
    <lineage>
        <taxon>Eukaryota</taxon>
        <taxon>Metazoa</taxon>
        <taxon>Ecdysozoa</taxon>
        <taxon>Arthropoda</taxon>
        <taxon>Hexapoda</taxon>
        <taxon>Insecta</taxon>
        <taxon>Pterygota</taxon>
        <taxon>Neoptera</taxon>
        <taxon>Polyneoptera</taxon>
        <taxon>Dictyoptera</taxon>
        <taxon>Blattodea</taxon>
        <taxon>Blattoidea</taxon>
        <taxon>Termitoidae</taxon>
        <taxon>Kalotermitidae</taxon>
        <taxon>Cryptotermitinae</taxon>
        <taxon>Cryptotermes</taxon>
    </lineage>
</organism>
<feature type="transmembrane region" description="Helical" evidence="2">
    <location>
        <begin position="163"/>
        <end position="181"/>
    </location>
</feature>
<keyword evidence="5" id="KW-1185">Reference proteome</keyword>
<evidence type="ECO:0000313" key="4">
    <source>
        <dbReference type="EMBL" id="PNF18902.1"/>
    </source>
</evidence>
<feature type="transmembrane region" description="Helical" evidence="2">
    <location>
        <begin position="362"/>
        <end position="383"/>
    </location>
</feature>
<dbReference type="AlphaFoldDB" id="A0A2J7PRE6"/>
<keyword evidence="2" id="KW-0812">Transmembrane</keyword>
<evidence type="ECO:0000259" key="3">
    <source>
        <dbReference type="PROSITE" id="PS50800"/>
    </source>
</evidence>
<feature type="transmembrane region" description="Helical" evidence="2">
    <location>
        <begin position="201"/>
        <end position="224"/>
    </location>
</feature>
<dbReference type="InterPro" id="IPR036361">
    <property type="entry name" value="SAP_dom_sf"/>
</dbReference>
<dbReference type="OrthoDB" id="2016540at2759"/>
<feature type="domain" description="SAP" evidence="3">
    <location>
        <begin position="48"/>
        <end position="82"/>
    </location>
</feature>
<gene>
    <name evidence="4" type="primary">vmp1_3</name>
    <name evidence="4" type="ORF">B7P43_G01384</name>
</gene>
<evidence type="ECO:0000313" key="5">
    <source>
        <dbReference type="Proteomes" id="UP000235965"/>
    </source>
</evidence>
<dbReference type="PROSITE" id="PS50800">
    <property type="entry name" value="SAP"/>
    <property type="match status" value="1"/>
</dbReference>
<feature type="region of interest" description="Disordered" evidence="1">
    <location>
        <begin position="91"/>
        <end position="110"/>
    </location>
</feature>
<feature type="compositionally biased region" description="Low complexity" evidence="1">
    <location>
        <begin position="1"/>
        <end position="17"/>
    </location>
</feature>
<dbReference type="InterPro" id="IPR003034">
    <property type="entry name" value="SAP_dom"/>
</dbReference>
<feature type="transmembrane region" description="Helical" evidence="2">
    <location>
        <begin position="395"/>
        <end position="416"/>
    </location>
</feature>
<dbReference type="Pfam" id="PF02037">
    <property type="entry name" value="SAP"/>
    <property type="match status" value="1"/>
</dbReference>
<evidence type="ECO:0000256" key="2">
    <source>
        <dbReference type="SAM" id="Phobius"/>
    </source>
</evidence>
<dbReference type="Proteomes" id="UP000235965">
    <property type="component" value="Unassembled WGS sequence"/>
</dbReference>
<keyword evidence="2" id="KW-1133">Transmembrane helix</keyword>
<feature type="region of interest" description="Disordered" evidence="1">
    <location>
        <begin position="1"/>
        <end position="41"/>
    </location>
</feature>
<dbReference type="EMBL" id="NEVH01022362">
    <property type="protein sequence ID" value="PNF18900.1"/>
    <property type="molecule type" value="Genomic_DNA"/>
</dbReference>
<comment type="caution">
    <text evidence="4">The sequence shown here is derived from an EMBL/GenBank/DDBJ whole genome shotgun (WGS) entry which is preliminary data.</text>
</comment>
<reference evidence="4 5" key="1">
    <citation type="submission" date="2017-12" db="EMBL/GenBank/DDBJ databases">
        <title>Hemimetabolous genomes reveal molecular basis of termite eusociality.</title>
        <authorList>
            <person name="Harrison M.C."/>
            <person name="Jongepier E."/>
            <person name="Robertson H.M."/>
            <person name="Arning N."/>
            <person name="Bitard-Feildel T."/>
            <person name="Chao H."/>
            <person name="Childers C.P."/>
            <person name="Dinh H."/>
            <person name="Doddapaneni H."/>
            <person name="Dugan S."/>
            <person name="Gowin J."/>
            <person name="Greiner C."/>
            <person name="Han Y."/>
            <person name="Hu H."/>
            <person name="Hughes D.S.T."/>
            <person name="Huylmans A.-K."/>
            <person name="Kemena C."/>
            <person name="Kremer L.P.M."/>
            <person name="Lee S.L."/>
            <person name="Lopez-Ezquerra A."/>
            <person name="Mallet L."/>
            <person name="Monroy-Kuhn J.M."/>
            <person name="Moser A."/>
            <person name="Murali S.C."/>
            <person name="Muzny D.M."/>
            <person name="Otani S."/>
            <person name="Piulachs M.-D."/>
            <person name="Poelchau M."/>
            <person name="Qu J."/>
            <person name="Schaub F."/>
            <person name="Wada-Katsumata A."/>
            <person name="Worley K.C."/>
            <person name="Xie Q."/>
            <person name="Ylla G."/>
            <person name="Poulsen M."/>
            <person name="Gibbs R.A."/>
            <person name="Schal C."/>
            <person name="Richards S."/>
            <person name="Belles X."/>
            <person name="Korb J."/>
            <person name="Bornberg-Bauer E."/>
        </authorList>
    </citation>
    <scope>NUCLEOTIDE SEQUENCE [LARGE SCALE GENOMIC DNA]</scope>
    <source>
        <tissue evidence="4">Whole body</tissue>
    </source>
</reference>
<dbReference type="Gene3D" id="1.10.720.30">
    <property type="entry name" value="SAP domain"/>
    <property type="match status" value="1"/>
</dbReference>
<feature type="transmembrane region" description="Helical" evidence="2">
    <location>
        <begin position="456"/>
        <end position="477"/>
    </location>
</feature>
<feature type="compositionally biased region" description="Polar residues" evidence="1">
    <location>
        <begin position="98"/>
        <end position="110"/>
    </location>
</feature>
<keyword evidence="2" id="KW-0472">Membrane</keyword>
<sequence length="496" mass="55466">MGSKKNSTSAANKSSKSVQNNLGRKNHGNASKVRGCSSSGDMVDQSEYLGFTKDQLKTELKRRGLKTSGSKTELLQRLGLSMSVSRIGNSTVKRKSDGMTSSGHRNGNTLTSQAEVNTSKMAEKAEREALVLWRQPIRTLNYFIRELFLDLYIYGTKLIQYRLALGIILLVTIVCSVLVNLGGPHQQYWDSVRKQTLWCLYWLGLGVLSSVGLGTGLHTFLLYLGPHIATVTLAAYECGSLNFPEPPYPDEIICADTVDPEWQASIWNIMSKVRIEAMMWGAGTALGELPPYFMARASRLSGYDPDDEDDLREFEELQRKKNNPELMTYLDRAKLFVERLVEKVGFFGILACASIPNPLFDLAGITCGHFLVPFWTFFGATLIGKAVIKMLIQKVFVIIAFNEMLVERAVATLAHIPAVGSKLQEPFKHFLLKQKLKLRRKPGEEVPSEGNILSSIFEKIVVVMILYFVVSIINSLAQSYHKRLHKQARCLKKSAD</sequence>
<accession>A0A2J7PRE6</accession>
<evidence type="ECO:0000256" key="1">
    <source>
        <dbReference type="SAM" id="MobiDB-lite"/>
    </source>
</evidence>